<dbReference type="RefSeq" id="XP_024390306.1">
    <property type="nucleotide sequence ID" value="XM_024534538.2"/>
</dbReference>
<dbReference type="SMART" id="SM00380">
    <property type="entry name" value="AP2"/>
    <property type="match status" value="1"/>
</dbReference>
<dbReference type="PANTHER" id="PTHR31985:SF273">
    <property type="entry name" value="ETHYLENE-RESPONSIVE TRANSCRIPTION FACTOR ERF017"/>
    <property type="match status" value="1"/>
</dbReference>
<dbReference type="GO" id="GO:0005634">
    <property type="term" value="C:nucleus"/>
    <property type="evidence" value="ECO:0007669"/>
    <property type="project" value="UniProtKB-SubCell"/>
</dbReference>
<dbReference type="Proteomes" id="UP000006727">
    <property type="component" value="Chromosome 12"/>
</dbReference>
<sequence length="282" mass="31812">MVQKDWSSRGTLDIGTDTLHCQGLGRDKQQHAMMKEESTASPRYKGVRKRQWGKWVSEIREPRKRSRIWLGSFPTAEMAARAYDAAVVCLRGPSAALNFPDSPPLSLPECHTPREIQVVAAAAATAAESCTPLNFQVKEEAQSLGFQLSIRNETNVSPRSHLRPVESENSSTSEGRSRKIDLSSKDEHDEELDYTGESCPPLLTADDYYVSLDDVELAWDNMKVDDLNFLDLPPLEDFFEDGPRKLTKTNSGRQSLVQYCRQFSSNYERVDSMHLVCDVFTM</sequence>
<dbReference type="GeneID" id="112289375"/>
<keyword evidence="6" id="KW-0539">Nucleus</keyword>
<reference evidence="10 12" key="2">
    <citation type="journal article" date="2018" name="Plant J.">
        <title>The Physcomitrella patens chromosome-scale assembly reveals moss genome structure and evolution.</title>
        <authorList>
            <person name="Lang D."/>
            <person name="Ullrich K.K."/>
            <person name="Murat F."/>
            <person name="Fuchs J."/>
            <person name="Jenkins J."/>
            <person name="Haas F.B."/>
            <person name="Piednoel M."/>
            <person name="Gundlach H."/>
            <person name="Van Bel M."/>
            <person name="Meyberg R."/>
            <person name="Vives C."/>
            <person name="Morata J."/>
            <person name="Symeonidi A."/>
            <person name="Hiss M."/>
            <person name="Muchero W."/>
            <person name="Kamisugi Y."/>
            <person name="Saleh O."/>
            <person name="Blanc G."/>
            <person name="Decker E.L."/>
            <person name="van Gessel N."/>
            <person name="Grimwood J."/>
            <person name="Hayes R.D."/>
            <person name="Graham S.W."/>
            <person name="Gunter L.E."/>
            <person name="McDaniel S.F."/>
            <person name="Hoernstein S.N.W."/>
            <person name="Larsson A."/>
            <person name="Li F.W."/>
            <person name="Perroud P.F."/>
            <person name="Phillips J."/>
            <person name="Ranjan P."/>
            <person name="Rokshar D.S."/>
            <person name="Rothfels C.J."/>
            <person name="Schneider L."/>
            <person name="Shu S."/>
            <person name="Stevenson D.W."/>
            <person name="Thummler F."/>
            <person name="Tillich M."/>
            <person name="Villarreal Aguilar J.C."/>
            <person name="Widiez T."/>
            <person name="Wong G.K."/>
            <person name="Wymore A."/>
            <person name="Zhang Y."/>
            <person name="Zimmer A.D."/>
            <person name="Quatrano R.S."/>
            <person name="Mayer K.F.X."/>
            <person name="Goodstein D."/>
            <person name="Casacuberta J.M."/>
            <person name="Vandepoele K."/>
            <person name="Reski R."/>
            <person name="Cuming A.C."/>
            <person name="Tuskan G.A."/>
            <person name="Maumus F."/>
            <person name="Salse J."/>
            <person name="Schmutz J."/>
            <person name="Rensing S.A."/>
        </authorList>
    </citation>
    <scope>NUCLEOTIDE SEQUENCE [LARGE SCALE GENOMIC DNA]</scope>
    <source>
        <strain evidence="11 12">cv. Gransden 2004</strain>
    </source>
</reference>
<keyword evidence="12" id="KW-1185">Reference proteome</keyword>
<evidence type="ECO:0000256" key="3">
    <source>
        <dbReference type="ARBA" id="ARBA00023125"/>
    </source>
</evidence>
<dbReference type="EnsemblPlants" id="Pp3c12_25330V3.1">
    <property type="protein sequence ID" value="PAC:32972840.CDS.1"/>
    <property type="gene ID" value="Pp3c12_25330"/>
</dbReference>
<protein>
    <recommendedName>
        <fullName evidence="9">AP2/ERF domain-containing protein</fullName>
    </recommendedName>
</protein>
<keyword evidence="3" id="KW-0238">DNA-binding</keyword>
<dbReference type="EnsemblPlants" id="Pp3c12_25330V3.2">
    <property type="protein sequence ID" value="PAC:32972841.CDS.1"/>
    <property type="gene ID" value="Pp3c12_25330"/>
</dbReference>
<dbReference type="GO" id="GO:0003677">
    <property type="term" value="F:DNA binding"/>
    <property type="evidence" value="ECO:0007669"/>
    <property type="project" value="UniProtKB-KW"/>
</dbReference>
<dbReference type="InterPro" id="IPR016177">
    <property type="entry name" value="DNA-bd_dom_sf"/>
</dbReference>
<organism evidence="10">
    <name type="scientific">Physcomitrium patens</name>
    <name type="common">Spreading-leaved earth moss</name>
    <name type="synonym">Physcomitrella patens</name>
    <dbReference type="NCBI Taxonomy" id="3218"/>
    <lineage>
        <taxon>Eukaryota</taxon>
        <taxon>Viridiplantae</taxon>
        <taxon>Streptophyta</taxon>
        <taxon>Embryophyta</taxon>
        <taxon>Bryophyta</taxon>
        <taxon>Bryophytina</taxon>
        <taxon>Bryopsida</taxon>
        <taxon>Funariidae</taxon>
        <taxon>Funariales</taxon>
        <taxon>Funariaceae</taxon>
        <taxon>Physcomitrium</taxon>
    </lineage>
</organism>
<dbReference type="InterPro" id="IPR001471">
    <property type="entry name" value="AP2/ERF_dom"/>
</dbReference>
<dbReference type="PROSITE" id="PS51032">
    <property type="entry name" value="AP2_ERF"/>
    <property type="match status" value="1"/>
</dbReference>
<dbReference type="FunFam" id="3.30.730.10:FF:000001">
    <property type="entry name" value="Ethylene-responsive transcription factor 2"/>
    <property type="match status" value="1"/>
</dbReference>
<dbReference type="InterPro" id="IPR036955">
    <property type="entry name" value="AP2/ERF_dom_sf"/>
</dbReference>
<dbReference type="Pfam" id="PF00847">
    <property type="entry name" value="AP2"/>
    <property type="match status" value="1"/>
</dbReference>
<feature type="region of interest" description="Disordered" evidence="8">
    <location>
        <begin position="157"/>
        <end position="197"/>
    </location>
</feature>
<evidence type="ECO:0000256" key="4">
    <source>
        <dbReference type="ARBA" id="ARBA00023159"/>
    </source>
</evidence>
<accession>A0A2K1JS59</accession>
<evidence type="ECO:0000256" key="6">
    <source>
        <dbReference type="ARBA" id="ARBA00023242"/>
    </source>
</evidence>
<feature type="domain" description="AP2/ERF" evidence="9">
    <location>
        <begin position="43"/>
        <end position="100"/>
    </location>
</feature>
<dbReference type="Gramene" id="Pp3c12_25330V3.2">
    <property type="protein sequence ID" value="PAC:32972841.CDS.1"/>
    <property type="gene ID" value="Pp3c12_25330"/>
</dbReference>
<reference evidence="11" key="3">
    <citation type="submission" date="2020-12" db="UniProtKB">
        <authorList>
            <consortium name="EnsemblPlants"/>
        </authorList>
    </citation>
    <scope>IDENTIFICATION</scope>
</reference>
<dbReference type="PaxDb" id="3218-PP1S155_21V6.1"/>
<keyword evidence="4" id="KW-0010">Activator</keyword>
<dbReference type="FunCoup" id="A0A2K1JS59">
    <property type="interactions" value="187"/>
</dbReference>
<reference evidence="10 12" key="1">
    <citation type="journal article" date="2008" name="Science">
        <title>The Physcomitrella genome reveals evolutionary insights into the conquest of land by plants.</title>
        <authorList>
            <person name="Rensing S."/>
            <person name="Lang D."/>
            <person name="Zimmer A."/>
            <person name="Terry A."/>
            <person name="Salamov A."/>
            <person name="Shapiro H."/>
            <person name="Nishiyama T."/>
            <person name="Perroud P.-F."/>
            <person name="Lindquist E."/>
            <person name="Kamisugi Y."/>
            <person name="Tanahashi T."/>
            <person name="Sakakibara K."/>
            <person name="Fujita T."/>
            <person name="Oishi K."/>
            <person name="Shin-I T."/>
            <person name="Kuroki Y."/>
            <person name="Toyoda A."/>
            <person name="Suzuki Y."/>
            <person name="Hashimoto A."/>
            <person name="Yamaguchi K."/>
            <person name="Sugano A."/>
            <person name="Kohara Y."/>
            <person name="Fujiyama A."/>
            <person name="Anterola A."/>
            <person name="Aoki S."/>
            <person name="Ashton N."/>
            <person name="Barbazuk W.B."/>
            <person name="Barker E."/>
            <person name="Bennetzen J."/>
            <person name="Bezanilla M."/>
            <person name="Blankenship R."/>
            <person name="Cho S.H."/>
            <person name="Dutcher S."/>
            <person name="Estelle M."/>
            <person name="Fawcett J.A."/>
            <person name="Gundlach H."/>
            <person name="Hanada K."/>
            <person name="Heyl A."/>
            <person name="Hicks K.A."/>
            <person name="Hugh J."/>
            <person name="Lohr M."/>
            <person name="Mayer K."/>
            <person name="Melkozernov A."/>
            <person name="Murata T."/>
            <person name="Nelson D."/>
            <person name="Pils B."/>
            <person name="Prigge M."/>
            <person name="Reiss B."/>
            <person name="Renner T."/>
            <person name="Rombauts S."/>
            <person name="Rushton P."/>
            <person name="Sanderfoot A."/>
            <person name="Schween G."/>
            <person name="Shiu S.-H."/>
            <person name="Stueber K."/>
            <person name="Theodoulou F.L."/>
            <person name="Tu H."/>
            <person name="Van de Peer Y."/>
            <person name="Verrier P.J."/>
            <person name="Waters E."/>
            <person name="Wood A."/>
            <person name="Yang L."/>
            <person name="Cove D."/>
            <person name="Cuming A."/>
            <person name="Hasebe M."/>
            <person name="Lucas S."/>
            <person name="Mishler D.B."/>
            <person name="Reski R."/>
            <person name="Grigoriev I."/>
            <person name="Quatrano R.S."/>
            <person name="Boore J.L."/>
        </authorList>
    </citation>
    <scope>NUCLEOTIDE SEQUENCE [LARGE SCALE GENOMIC DNA]</scope>
    <source>
        <strain evidence="11 12">cv. Gransden 2004</strain>
    </source>
</reference>
<evidence type="ECO:0000313" key="11">
    <source>
        <dbReference type="EnsemblPlants" id="PAC:32972840.CDS.1"/>
    </source>
</evidence>
<dbReference type="Gene3D" id="3.30.730.10">
    <property type="entry name" value="AP2/ERF domain"/>
    <property type="match status" value="1"/>
</dbReference>
<comment type="similarity">
    <text evidence="7">Belongs to the AP2/ERF transcription factor family. ERF subfamily.</text>
</comment>
<evidence type="ECO:0000313" key="10">
    <source>
        <dbReference type="EMBL" id="PNR44367.1"/>
    </source>
</evidence>
<keyword evidence="5" id="KW-0804">Transcription</keyword>
<evidence type="ECO:0000256" key="5">
    <source>
        <dbReference type="ARBA" id="ARBA00023163"/>
    </source>
</evidence>
<evidence type="ECO:0000256" key="7">
    <source>
        <dbReference type="ARBA" id="ARBA00024343"/>
    </source>
</evidence>
<evidence type="ECO:0000256" key="8">
    <source>
        <dbReference type="SAM" id="MobiDB-lite"/>
    </source>
</evidence>
<evidence type="ECO:0000256" key="1">
    <source>
        <dbReference type="ARBA" id="ARBA00004123"/>
    </source>
</evidence>
<dbReference type="InterPro" id="IPR051032">
    <property type="entry name" value="AP2/ERF_TF_ERF_subfamily"/>
</dbReference>
<feature type="compositionally biased region" description="Basic and acidic residues" evidence="8">
    <location>
        <begin position="175"/>
        <end position="187"/>
    </location>
</feature>
<evidence type="ECO:0000313" key="12">
    <source>
        <dbReference type="Proteomes" id="UP000006727"/>
    </source>
</evidence>
<keyword evidence="2" id="KW-0805">Transcription regulation</keyword>
<dbReference type="CDD" id="cd00018">
    <property type="entry name" value="AP2"/>
    <property type="match status" value="1"/>
</dbReference>
<dbReference type="AlphaFoldDB" id="A0A2K1JS59"/>
<dbReference type="SUPFAM" id="SSF54171">
    <property type="entry name" value="DNA-binding domain"/>
    <property type="match status" value="1"/>
</dbReference>
<dbReference type="KEGG" id="ppp:112289375"/>
<proteinExistence type="inferred from homology"/>
<dbReference type="GO" id="GO:0003700">
    <property type="term" value="F:DNA-binding transcription factor activity"/>
    <property type="evidence" value="ECO:0007669"/>
    <property type="project" value="InterPro"/>
</dbReference>
<comment type="subcellular location">
    <subcellularLocation>
        <location evidence="1">Nucleus</location>
    </subcellularLocation>
</comment>
<dbReference type="EMBL" id="ABEU02000012">
    <property type="protein sequence ID" value="PNR44367.1"/>
    <property type="molecule type" value="Genomic_DNA"/>
</dbReference>
<dbReference type="PANTHER" id="PTHR31985">
    <property type="entry name" value="ETHYLENE-RESPONSIVE TRANSCRIPTION FACTOR ERF042-RELATED"/>
    <property type="match status" value="1"/>
</dbReference>
<name>A0A2K1JS59_PHYPA</name>
<dbReference type="PRINTS" id="PR00367">
    <property type="entry name" value="ETHRSPELEMNT"/>
</dbReference>
<evidence type="ECO:0000259" key="9">
    <source>
        <dbReference type="PROSITE" id="PS51032"/>
    </source>
</evidence>
<evidence type="ECO:0000256" key="2">
    <source>
        <dbReference type="ARBA" id="ARBA00023015"/>
    </source>
</evidence>
<gene>
    <name evidence="11" type="primary">LOC112289375</name>
    <name evidence="10" type="ORF">PHYPA_016751</name>
</gene>
<dbReference type="Gramene" id="Pp3c12_25330V3.1">
    <property type="protein sequence ID" value="PAC:32972840.CDS.1"/>
    <property type="gene ID" value="Pp3c12_25330"/>
</dbReference>
<dbReference type="OrthoDB" id="1937547at2759"/>